<dbReference type="GO" id="GO:0036502">
    <property type="term" value="C:Derlin-1-VIMP complex"/>
    <property type="evidence" value="ECO:0007669"/>
    <property type="project" value="TreeGrafter"/>
</dbReference>
<gene>
    <name evidence="12" type="ORF">C0Q70_12401</name>
</gene>
<evidence type="ECO:0000256" key="8">
    <source>
        <dbReference type="ARBA" id="ARBA00022989"/>
    </source>
</evidence>
<dbReference type="GO" id="GO:0036513">
    <property type="term" value="C:Derlin-1 retrotranslocation complex"/>
    <property type="evidence" value="ECO:0007669"/>
    <property type="project" value="TreeGrafter"/>
</dbReference>
<feature type="region of interest" description="Disordered" evidence="10">
    <location>
        <begin position="53"/>
        <end position="102"/>
    </location>
</feature>
<keyword evidence="9 11" id="KW-0472">Membrane</keyword>
<dbReference type="EMBL" id="PZQS01000007">
    <property type="protein sequence ID" value="PVD27246.1"/>
    <property type="molecule type" value="Genomic_DNA"/>
</dbReference>
<evidence type="ECO:0000256" key="3">
    <source>
        <dbReference type="ARBA" id="ARBA00011034"/>
    </source>
</evidence>
<protein>
    <recommendedName>
        <fullName evidence="14">Selenoprotein S</fullName>
    </recommendedName>
</protein>
<dbReference type="OrthoDB" id="75792at2759"/>
<dbReference type="PANTHER" id="PTHR28621:SF1">
    <property type="entry name" value="SELENOPROTEIN S"/>
    <property type="match status" value="1"/>
</dbReference>
<evidence type="ECO:0000313" key="12">
    <source>
        <dbReference type="EMBL" id="PVD27246.1"/>
    </source>
</evidence>
<evidence type="ECO:0000313" key="13">
    <source>
        <dbReference type="Proteomes" id="UP000245119"/>
    </source>
</evidence>
<comment type="similarity">
    <text evidence="3">Belongs to the selenoprotein S family.</text>
</comment>
<comment type="caution">
    <text evidence="12">The sequence shown here is derived from an EMBL/GenBank/DDBJ whole genome shotgun (WGS) entry which is preliminary data.</text>
</comment>
<dbReference type="Proteomes" id="UP000245119">
    <property type="component" value="Linkage Group LG7"/>
</dbReference>
<feature type="compositionally biased region" description="Basic and acidic residues" evidence="10">
    <location>
        <begin position="53"/>
        <end position="67"/>
    </location>
</feature>
<evidence type="ECO:0000256" key="6">
    <source>
        <dbReference type="ARBA" id="ARBA00022824"/>
    </source>
</evidence>
<evidence type="ECO:0000256" key="9">
    <source>
        <dbReference type="ARBA" id="ARBA00023136"/>
    </source>
</evidence>
<keyword evidence="7" id="KW-0712">Selenocysteine</keyword>
<evidence type="ECO:0000256" key="4">
    <source>
        <dbReference type="ARBA" id="ARBA00022490"/>
    </source>
</evidence>
<proteinExistence type="inferred from homology"/>
<reference evidence="12 13" key="1">
    <citation type="submission" date="2018-04" db="EMBL/GenBank/DDBJ databases">
        <title>The genome of golden apple snail Pomacea canaliculata provides insight into stress tolerance and invasive adaptation.</title>
        <authorList>
            <person name="Liu C."/>
            <person name="Liu B."/>
            <person name="Ren Y."/>
            <person name="Zhang Y."/>
            <person name="Wang H."/>
            <person name="Li S."/>
            <person name="Jiang F."/>
            <person name="Yin L."/>
            <person name="Zhang G."/>
            <person name="Qian W."/>
            <person name="Fan W."/>
        </authorList>
    </citation>
    <scope>NUCLEOTIDE SEQUENCE [LARGE SCALE GENOMIC DNA]</scope>
    <source>
        <strain evidence="12">SZHN2017</strain>
        <tissue evidence="12">Muscle</tissue>
    </source>
</reference>
<evidence type="ECO:0000256" key="2">
    <source>
        <dbReference type="ARBA" id="ARBA00004496"/>
    </source>
</evidence>
<evidence type="ECO:0000256" key="5">
    <source>
        <dbReference type="ARBA" id="ARBA00022692"/>
    </source>
</evidence>
<evidence type="ECO:0000256" key="7">
    <source>
        <dbReference type="ARBA" id="ARBA00022933"/>
    </source>
</evidence>
<accession>A0A2T7P1F8</accession>
<dbReference type="AlphaFoldDB" id="A0A2T7P1F8"/>
<name>A0A2T7P1F8_POMCA</name>
<evidence type="ECO:0000256" key="11">
    <source>
        <dbReference type="SAM" id="Phobius"/>
    </source>
</evidence>
<dbReference type="STRING" id="400727.A0A2T7P1F8"/>
<evidence type="ECO:0008006" key="14">
    <source>
        <dbReference type="Google" id="ProtNLM"/>
    </source>
</evidence>
<dbReference type="PANTHER" id="PTHR28621">
    <property type="entry name" value="SELENOPROTEIN S"/>
    <property type="match status" value="1"/>
</dbReference>
<dbReference type="GO" id="GO:0030968">
    <property type="term" value="P:endoplasmic reticulum unfolded protein response"/>
    <property type="evidence" value="ECO:0007669"/>
    <property type="project" value="TreeGrafter"/>
</dbReference>
<comment type="subcellular location">
    <subcellularLocation>
        <location evidence="2">Cytoplasm</location>
    </subcellularLocation>
    <subcellularLocation>
        <location evidence="1">Endoplasmic reticulum membrane</location>
        <topology evidence="1">Single-pass membrane protein</topology>
    </subcellularLocation>
</comment>
<evidence type="ECO:0000256" key="1">
    <source>
        <dbReference type="ARBA" id="ARBA00004389"/>
    </source>
</evidence>
<keyword evidence="8 11" id="KW-1133">Transmembrane helix</keyword>
<evidence type="ECO:0000256" key="10">
    <source>
        <dbReference type="SAM" id="MobiDB-lite"/>
    </source>
</evidence>
<keyword evidence="4" id="KW-0963">Cytoplasm</keyword>
<organism evidence="12 13">
    <name type="scientific">Pomacea canaliculata</name>
    <name type="common">Golden apple snail</name>
    <dbReference type="NCBI Taxonomy" id="400727"/>
    <lineage>
        <taxon>Eukaryota</taxon>
        <taxon>Metazoa</taxon>
        <taxon>Spiralia</taxon>
        <taxon>Lophotrochozoa</taxon>
        <taxon>Mollusca</taxon>
        <taxon>Gastropoda</taxon>
        <taxon>Caenogastropoda</taxon>
        <taxon>Architaenioglossa</taxon>
        <taxon>Ampullarioidea</taxon>
        <taxon>Ampullariidae</taxon>
        <taxon>Pomacea</taxon>
    </lineage>
</organism>
<keyword evidence="5 11" id="KW-0812">Transmembrane</keyword>
<dbReference type="InterPro" id="IPR009703">
    <property type="entry name" value="Selenoprotein_S"/>
</dbReference>
<sequence length="158" mass="18306">MNPSSPLNETPSTVTNTVATVWQYVEQYGWFIIGIAVAVLLLKNRLQPQLDRWRSQREDGRNKKIDPVEAQSRLEALERQRQRMQEMMDRQAEEFKQKQKEKEERARLERIADWENHEQGKGYKNKTRTCLGVISGQSCTVGGSINSKNVTEEKVKGN</sequence>
<keyword evidence="6" id="KW-0256">Endoplasmic reticulum</keyword>
<feature type="compositionally biased region" description="Basic and acidic residues" evidence="10">
    <location>
        <begin position="75"/>
        <end position="102"/>
    </location>
</feature>
<dbReference type="Gene3D" id="6.10.250.2950">
    <property type="match status" value="1"/>
</dbReference>
<dbReference type="GO" id="GO:0030970">
    <property type="term" value="P:retrograde protein transport, ER to cytosol"/>
    <property type="evidence" value="ECO:0007669"/>
    <property type="project" value="TreeGrafter"/>
</dbReference>
<dbReference type="Pfam" id="PF06936">
    <property type="entry name" value="Selenoprotein_S"/>
    <property type="match status" value="1"/>
</dbReference>
<feature type="transmembrane region" description="Helical" evidence="11">
    <location>
        <begin position="28"/>
        <end position="46"/>
    </location>
</feature>
<keyword evidence="13" id="KW-1185">Reference proteome</keyword>